<dbReference type="SUPFAM" id="SSF51735">
    <property type="entry name" value="NAD(P)-binding Rossmann-fold domains"/>
    <property type="match status" value="2"/>
</dbReference>
<dbReference type="Gene3D" id="3.10.129.110">
    <property type="entry name" value="Polyketide synthase dehydratase"/>
    <property type="match status" value="1"/>
</dbReference>
<dbReference type="GO" id="GO:0031177">
    <property type="term" value="F:phosphopantetheine binding"/>
    <property type="evidence" value="ECO:0007669"/>
    <property type="project" value="InterPro"/>
</dbReference>
<dbReference type="Gene3D" id="1.10.1200.10">
    <property type="entry name" value="ACP-like"/>
    <property type="match status" value="2"/>
</dbReference>
<dbReference type="GO" id="GO:0033068">
    <property type="term" value="P:macrolide biosynthetic process"/>
    <property type="evidence" value="ECO:0007669"/>
    <property type="project" value="UniProtKB-ARBA"/>
</dbReference>
<feature type="domain" description="Ketosynthase family 3 (KS3)" evidence="11">
    <location>
        <begin position="18"/>
        <end position="439"/>
    </location>
</feature>
<dbReference type="InterPro" id="IPR009081">
    <property type="entry name" value="PP-bd_ACP"/>
</dbReference>
<evidence type="ECO:0000256" key="2">
    <source>
        <dbReference type="ARBA" id="ARBA00022450"/>
    </source>
</evidence>
<feature type="domain" description="Ketosynthase family 3 (KS3)" evidence="11">
    <location>
        <begin position="1041"/>
        <end position="1467"/>
    </location>
</feature>
<dbReference type="InterPro" id="IPR036291">
    <property type="entry name" value="NAD(P)-bd_dom_sf"/>
</dbReference>
<keyword evidence="6" id="KW-0511">Multifunctional enzyme</keyword>
<dbReference type="Pfam" id="PF08659">
    <property type="entry name" value="KR"/>
    <property type="match status" value="1"/>
</dbReference>
<dbReference type="InterPro" id="IPR016035">
    <property type="entry name" value="Acyl_Trfase/lysoPLipase"/>
</dbReference>
<evidence type="ECO:0000256" key="5">
    <source>
        <dbReference type="ARBA" id="ARBA00023194"/>
    </source>
</evidence>
<organism evidence="13">
    <name type="scientific">Streptomyces sp. NBC_00093</name>
    <dbReference type="NCBI Taxonomy" id="2975649"/>
    <lineage>
        <taxon>Bacteria</taxon>
        <taxon>Bacillati</taxon>
        <taxon>Actinomycetota</taxon>
        <taxon>Actinomycetes</taxon>
        <taxon>Kitasatosporales</taxon>
        <taxon>Streptomycetaceae</taxon>
        <taxon>Streptomyces</taxon>
    </lineage>
</organism>
<dbReference type="PROSITE" id="PS50075">
    <property type="entry name" value="CARRIER"/>
    <property type="match status" value="2"/>
</dbReference>
<dbReference type="Pfam" id="PF00698">
    <property type="entry name" value="Acyl_transf_1"/>
    <property type="match status" value="2"/>
</dbReference>
<dbReference type="SMART" id="SM00827">
    <property type="entry name" value="PKS_AT"/>
    <property type="match status" value="2"/>
</dbReference>
<feature type="compositionally biased region" description="Basic and acidic residues" evidence="9">
    <location>
        <begin position="2059"/>
        <end position="2068"/>
    </location>
</feature>
<dbReference type="FunFam" id="3.40.366.10:FF:000002">
    <property type="entry name" value="Probable polyketide synthase 2"/>
    <property type="match status" value="1"/>
</dbReference>
<dbReference type="InterPro" id="IPR014030">
    <property type="entry name" value="Ketoacyl_synth_N"/>
</dbReference>
<feature type="region of interest" description="Disordered" evidence="9">
    <location>
        <begin position="2801"/>
        <end position="2828"/>
    </location>
</feature>
<keyword evidence="5" id="KW-0045">Antibiotic biosynthesis</keyword>
<dbReference type="PANTHER" id="PTHR43775:SF51">
    <property type="entry name" value="INACTIVE PHENOLPHTHIOCEROL SYNTHESIS POLYKETIDE SYNTHASE TYPE I PKS1-RELATED"/>
    <property type="match status" value="1"/>
</dbReference>
<feature type="domain" description="PKS/mFAS DH" evidence="12">
    <location>
        <begin position="1960"/>
        <end position="2241"/>
    </location>
</feature>
<dbReference type="Pfam" id="PF16197">
    <property type="entry name" value="KAsynt_C_assoc"/>
    <property type="match status" value="2"/>
</dbReference>
<accession>A0AAU1ZS36</accession>
<dbReference type="InterPro" id="IPR014043">
    <property type="entry name" value="Acyl_transferase_dom"/>
</dbReference>
<sequence>MTDEPRSDSSPQAQPVPAEPIAVVGLSCRLPGAVDPAAFWELLSNGTEAITDVPPGRPGFTPRPEGARPLRAGFVDGVERFDPEFFGISPREAADMDPQQRLALELAWEALEDAGIVPGSRRDTRTGVYLGAIWDDYAKLAHEHGPDAVNGRSLTGLSRGVIANRVSYVLGLQGPSVVVDTAQSSSLVAIHLACESLRSGETDLALAGGVSLNLLPEGFTVAERFGALSPTGRAAVFDARADGYVRGEGGGVVVLKTLRQALADADTVHCLIRGGAVNNDGGGDTLTAPRASGQRDVLQRAYENAGVDPAQVRFVELHGTGTTVGDPIEASALGAVIGRTQPDASPLLVGSVKTNIGHLEGAAGVAGFLKAALSLRERTLPPSLHYRDPNPAIPLDTLGLRVADTTVDLTPEDGDDNPVFAGVSSFGMGGTNCHLVLSDTTGLPAPAGGDSQDDSRTGPHPGPHTVLLSGHVDGALRDQARRLRDHLAAHPGPGLPDLAHTTALARGHLTHRAALLAGDRDTLATALDDLAGHRPSPRVVRGTAGQGGGDLALLFTGQGSQRPGMGAGLYAAHPVFATAFDDACRELDAHLDRSVRELVLGAPDAPDAALLDRTGYTQAALFAYETALFRLLQHWGITPAALLGHSIGELTAAHAAGVLSLADAATLVAARGRLMQALPEGGAMVSVQASETELAPRLADFTGRVEIAAINGPTATVLAGDEDAVLAIAGDWRARGRKTKRLRVSHAFHSPHMEGMLDDFRQVAESLTYHPPALPVVSNLTGRAVTPGELLDPGHWVRHARRGVRFLDGIRTLEARGITVHLEVGPDAVLATMGRDCVTADAVFLPTARAGRAEPDTLAAAVAGLHVHGVPVDWARVQEGRGGHRVPLPTYAFQRESHWLDPAKGARPVRPSAAARPVEPAADAVAPEQPRSPADPLRARLAALPEADRERALAELVLTQVAAVLGHDSIERVEREHTFKDLGFDSSAAVELRDLLTEAVGVALPSTLVFDHPSPEALIRHLRADALPAPTPARPTRDTDDDPVVIVGMACRLPGGVDSPEELWDLVTEGRDVIGDFPEDRGWDVEGLYNPDREVPGSSYTRRGGFLHGAGGFDAEFFGISPREALAMDPQQRLLLEISWEALERAGIDPTTLRGSNTGVYAGTFMFRDHTTPGGGPDPLEGQHMTGSAGSVLSGRVSYAFGFEGPAVTVDTACSSSLVALHLAVSALRRGECDVALAGGVTVMSTPGTFVEFSRQGGLSADGRCRSFGAGADGTGWAEGAGVLLVERLSDARRLGHRVLAVVRGSAVNQDGASNGLTAPNGPSQQRVIRAALADAGVGPADVDAVEAHGTGTRLGDPIEAHALLATYGQGRVADRPLWLGSLKSNLGHAQAAAGVGGVIKMVMAMRHGVLPQTLHAETPSPFVDWDAGAVELLAESREWPQTGRPRRAGVSSFGISGTNAHVVLESAPEQPAYGSDEPESPAGSADADAVGLPVPVVISARGEVALRAQAVRLGEFLAADPSPSLTEVAHALVTTRAVMEYRAVVLASDRDDLRTGLTALATGTEHPRVITGRAQTGGGLAVVFTGQGSQRPGMGRELHHTFPVFRDALDEACALLDRELAAELSGTGAGSLRDIMFAEPGTPLAEALGRTVFTQSALFAFETALYRLLSSWGIHPDHLAGHSVGEVVAAHTAGILTLPDACTLIAARGRLMNSLPSGGAMVSVQAPENHVTNAIRAVDGASGRVVIAAANAPTSVVISGHEAPVLAVAGQLEEQGVKTRRLRVSHAFHSPLMDPILEDFHTVLDTLTFTPPRTPVISNLTGRIADPDDITTPDYWIRHLRQAVRYADTLDTLHTLHTTTYLEVGPDTTLTTLGKTTLDHDTVLHLATQHRETPETTALLTTLATLHTHHSTLQWPTPRHTGPAIDLPTYPFQHKHYWHIPTAPEAADAAGLGLGATGHPMLGAAVPFADRDSTVLVGRLSTADRPWLADHAVLGTVLFPGTGLVELAIRAGDQADSGALEELMLEAPLVLPAKGGVQLQVIVGEEDETGRRSVTVHSRPEGGDESAREWTRHATGVLAPAAAPAAHASTELGGAWPPPGAQPVELTGWYEELAAQGFEYGPAFQGLRAAWRRGDEIFADIALDDTQAETAGRYGLHPALLDAALHAIELGALPATPGETHLPFAFNDVRLHATGAPAARIRLAPAGPDAVSIEVADAEGNPVATVGSLDRRPVSKDQLKAAGAGTEDALFRMDWRELRGPSAPTDDGQRWAVLGAVPVGLGVKTVPVTGLDSVEGTEDVLLLRLADSSGTDVVRSTHEVTRDVLALVREWLAEDRFQGVRLVVATSGAVAAAKGDEAADLPHAAVWGLLRSAQTEHPDRLLLVDVDDAPESWAVLPDVVASGEPQAALRAGSVLVPRMARAEAPAATPDADGDRFGDGTVLVTGATGALGGLFVRHLVTAYGVRDLLLASRRGRDASGAAELGAELAELGARVSFAACDTADRTAVDALLAGVPAERPVTGVVHIAGVLDDATFEALTPESLDAVLRPKADAAWHLHRATAQLDLKAFVLFSSIQGWVGGAGQANYAAGNAFLDALAAHRHAQGLPATSLAWGPWAEGGMAAELNAADQARFSRAGMAPLPPDRGLALFDTALTVDAASLAAVLYDTTVLRARGAELPHLLRGLVRVPVRRAVAAEAARGGATSGPSLAERLAALSAAEREKAVLDLVRTEVAAVLTYESADGVDAARGFKDLGLDSLTAVELRNRLGKVTGLRLPATLVFNYPTPAGLAGRLVTELLPDPVEPDDAPGAAEARGEDAEPEAVEPDLIDAMDIEDLIRMASENAES</sequence>
<feature type="region of interest" description="Disordered" evidence="9">
    <location>
        <begin position="904"/>
        <end position="936"/>
    </location>
</feature>
<evidence type="ECO:0000259" key="11">
    <source>
        <dbReference type="PROSITE" id="PS52004"/>
    </source>
</evidence>
<evidence type="ECO:0000256" key="3">
    <source>
        <dbReference type="ARBA" id="ARBA00022553"/>
    </source>
</evidence>
<dbReference type="Pfam" id="PF14765">
    <property type="entry name" value="PS-DH"/>
    <property type="match status" value="1"/>
</dbReference>
<dbReference type="InterPro" id="IPR057326">
    <property type="entry name" value="KR_dom"/>
</dbReference>
<dbReference type="SUPFAM" id="SSF55048">
    <property type="entry name" value="Probable ACP-binding domain of malonyl-CoA ACP transacylase"/>
    <property type="match status" value="2"/>
</dbReference>
<dbReference type="InterPro" id="IPR049552">
    <property type="entry name" value="PKS_DH_N"/>
</dbReference>
<feature type="active site" description="Proton donor; for dehydratase activity" evidence="8">
    <location>
        <position position="2163"/>
    </location>
</feature>
<dbReference type="Pfam" id="PF02801">
    <property type="entry name" value="Ketoacyl-synt_C"/>
    <property type="match status" value="2"/>
</dbReference>
<dbReference type="InterPro" id="IPR020807">
    <property type="entry name" value="PKS_DH"/>
</dbReference>
<evidence type="ECO:0000256" key="7">
    <source>
        <dbReference type="ARBA" id="ARBA00023315"/>
    </source>
</evidence>
<dbReference type="InterPro" id="IPR036736">
    <property type="entry name" value="ACP-like_sf"/>
</dbReference>
<dbReference type="Gene3D" id="3.30.70.3290">
    <property type="match status" value="2"/>
</dbReference>
<dbReference type="InterPro" id="IPR032821">
    <property type="entry name" value="PKS_assoc"/>
</dbReference>
<dbReference type="InterPro" id="IPR016036">
    <property type="entry name" value="Malonyl_transacylase_ACP-bd"/>
</dbReference>
<evidence type="ECO:0000256" key="9">
    <source>
        <dbReference type="SAM" id="MobiDB-lite"/>
    </source>
</evidence>
<dbReference type="Pfam" id="PF00109">
    <property type="entry name" value="ketoacyl-synt"/>
    <property type="match status" value="2"/>
</dbReference>
<dbReference type="SUPFAM" id="SSF47336">
    <property type="entry name" value="ACP-like"/>
    <property type="match status" value="2"/>
</dbReference>
<feature type="region of interest" description="N-terminal hotdog fold" evidence="8">
    <location>
        <begin position="1960"/>
        <end position="2086"/>
    </location>
</feature>
<evidence type="ECO:0000259" key="10">
    <source>
        <dbReference type="PROSITE" id="PS50075"/>
    </source>
</evidence>
<evidence type="ECO:0000256" key="4">
    <source>
        <dbReference type="ARBA" id="ARBA00022679"/>
    </source>
</evidence>
<dbReference type="InterPro" id="IPR049900">
    <property type="entry name" value="PKS_mFAS_DH"/>
</dbReference>
<feature type="domain" description="Carrier" evidence="10">
    <location>
        <begin position="951"/>
        <end position="1026"/>
    </location>
</feature>
<dbReference type="InterPro" id="IPR020841">
    <property type="entry name" value="PKS_Beta-ketoAc_synthase_dom"/>
</dbReference>
<dbReference type="FunFam" id="1.10.1200.10:FF:000007">
    <property type="entry name" value="Probable polyketide synthase pks17"/>
    <property type="match status" value="2"/>
</dbReference>
<dbReference type="SMART" id="SM00822">
    <property type="entry name" value="PKS_KR"/>
    <property type="match status" value="1"/>
</dbReference>
<dbReference type="Gene3D" id="3.40.47.10">
    <property type="match status" value="2"/>
</dbReference>
<protein>
    <submittedName>
        <fullName evidence="13">Type I polyketide synthase</fullName>
    </submittedName>
</protein>
<dbReference type="SUPFAM" id="SSF53901">
    <property type="entry name" value="Thiolase-like"/>
    <property type="match status" value="2"/>
</dbReference>
<dbReference type="InterPro" id="IPR001227">
    <property type="entry name" value="Ac_transferase_dom_sf"/>
</dbReference>
<evidence type="ECO:0000256" key="8">
    <source>
        <dbReference type="PROSITE-ProRule" id="PRU01363"/>
    </source>
</evidence>
<dbReference type="CDD" id="cd00833">
    <property type="entry name" value="PKS"/>
    <property type="match status" value="2"/>
</dbReference>
<feature type="domain" description="Carrier" evidence="10">
    <location>
        <begin position="2724"/>
        <end position="2799"/>
    </location>
</feature>
<dbReference type="PROSITE" id="PS52004">
    <property type="entry name" value="KS3_2"/>
    <property type="match status" value="2"/>
</dbReference>
<dbReference type="GO" id="GO:0004312">
    <property type="term" value="F:fatty acid synthase activity"/>
    <property type="evidence" value="ECO:0007669"/>
    <property type="project" value="TreeGrafter"/>
</dbReference>
<dbReference type="InterPro" id="IPR050091">
    <property type="entry name" value="PKS_NRPS_Biosynth_Enz"/>
</dbReference>
<gene>
    <name evidence="13" type="ORF">OHA22_06710</name>
</gene>
<dbReference type="InterPro" id="IPR013968">
    <property type="entry name" value="PKS_KR"/>
</dbReference>
<feature type="region of interest" description="Disordered" evidence="9">
    <location>
        <begin position="440"/>
        <end position="465"/>
    </location>
</feature>
<dbReference type="Gene3D" id="3.40.50.720">
    <property type="entry name" value="NAD(P)-binding Rossmann-like Domain"/>
    <property type="match status" value="1"/>
</dbReference>
<dbReference type="GO" id="GO:0006633">
    <property type="term" value="P:fatty acid biosynthetic process"/>
    <property type="evidence" value="ECO:0007669"/>
    <property type="project" value="InterPro"/>
</dbReference>
<keyword evidence="4" id="KW-0808">Transferase</keyword>
<dbReference type="SMART" id="SM01294">
    <property type="entry name" value="PKS_PP_betabranch"/>
    <property type="match status" value="1"/>
</dbReference>
<dbReference type="SMART" id="SM00826">
    <property type="entry name" value="PKS_DH"/>
    <property type="match status" value="1"/>
</dbReference>
<dbReference type="InterPro" id="IPR020806">
    <property type="entry name" value="PKS_PP-bd"/>
</dbReference>
<feature type="compositionally biased region" description="Low complexity" evidence="9">
    <location>
        <begin position="906"/>
        <end position="927"/>
    </location>
</feature>
<dbReference type="InterPro" id="IPR006162">
    <property type="entry name" value="Ppantetheine_attach_site"/>
</dbReference>
<dbReference type="GO" id="GO:0004315">
    <property type="term" value="F:3-oxoacyl-[acyl-carrier-protein] synthase activity"/>
    <property type="evidence" value="ECO:0007669"/>
    <property type="project" value="InterPro"/>
</dbReference>
<dbReference type="FunFam" id="3.40.47.10:FF:000019">
    <property type="entry name" value="Polyketide synthase type I"/>
    <property type="match status" value="1"/>
</dbReference>
<dbReference type="InterPro" id="IPR055123">
    <property type="entry name" value="SpnB-like_Rossmann"/>
</dbReference>
<evidence type="ECO:0000256" key="1">
    <source>
        <dbReference type="ARBA" id="ARBA00004792"/>
    </source>
</evidence>
<evidence type="ECO:0000259" key="12">
    <source>
        <dbReference type="PROSITE" id="PS52019"/>
    </source>
</evidence>
<keyword evidence="7" id="KW-0012">Acyltransferase</keyword>
<dbReference type="SUPFAM" id="SSF52151">
    <property type="entry name" value="FabD/lysophospholipase-like"/>
    <property type="match status" value="2"/>
</dbReference>
<proteinExistence type="predicted"/>
<dbReference type="SMART" id="SM00823">
    <property type="entry name" value="PKS_PP"/>
    <property type="match status" value="2"/>
</dbReference>
<comment type="pathway">
    <text evidence="1">Antibiotic biosynthesis.</text>
</comment>
<dbReference type="EMBL" id="CP108222">
    <property type="protein sequence ID" value="WTT15241.1"/>
    <property type="molecule type" value="Genomic_DNA"/>
</dbReference>
<dbReference type="PROSITE" id="PS52019">
    <property type="entry name" value="PKS_MFAS_DH"/>
    <property type="match status" value="1"/>
</dbReference>
<dbReference type="PROSITE" id="PS00606">
    <property type="entry name" value="KS3_1"/>
    <property type="match status" value="1"/>
</dbReference>
<dbReference type="InterPro" id="IPR042104">
    <property type="entry name" value="PKS_dehydratase_sf"/>
</dbReference>
<dbReference type="Pfam" id="PF22953">
    <property type="entry name" value="SpnB_Rossmann"/>
    <property type="match status" value="1"/>
</dbReference>
<feature type="region of interest" description="C-terminal hotdog fold" evidence="8">
    <location>
        <begin position="2102"/>
        <end position="2241"/>
    </location>
</feature>
<reference evidence="13" key="1">
    <citation type="submission" date="2022-10" db="EMBL/GenBank/DDBJ databases">
        <title>The complete genomes of actinobacterial strains from the NBC collection.</title>
        <authorList>
            <person name="Joergensen T.S."/>
            <person name="Alvarez Arevalo M."/>
            <person name="Sterndorff E.B."/>
            <person name="Faurdal D."/>
            <person name="Vuksanovic O."/>
            <person name="Mourched A.-S."/>
            <person name="Charusanti P."/>
            <person name="Shaw S."/>
            <person name="Blin K."/>
            <person name="Weber T."/>
        </authorList>
    </citation>
    <scope>NUCLEOTIDE SEQUENCE</scope>
    <source>
        <strain evidence="13">NBC_00093</strain>
    </source>
</reference>
<dbReference type="SMART" id="SM00825">
    <property type="entry name" value="PKS_KS"/>
    <property type="match status" value="2"/>
</dbReference>
<keyword evidence="2" id="KW-0596">Phosphopantetheine</keyword>
<feature type="active site" description="Proton acceptor; for dehydratase activity" evidence="8">
    <location>
        <position position="1992"/>
    </location>
</feature>
<dbReference type="PROSITE" id="PS00012">
    <property type="entry name" value="PHOSPHOPANTETHEINE"/>
    <property type="match status" value="2"/>
</dbReference>
<dbReference type="InterPro" id="IPR014031">
    <property type="entry name" value="Ketoacyl_synth_C"/>
</dbReference>
<feature type="region of interest" description="Disordered" evidence="9">
    <location>
        <begin position="2049"/>
        <end position="2068"/>
    </location>
</feature>
<dbReference type="Pfam" id="PF21089">
    <property type="entry name" value="PKS_DH_N"/>
    <property type="match status" value="1"/>
</dbReference>
<dbReference type="InterPro" id="IPR018201">
    <property type="entry name" value="Ketoacyl_synth_AS"/>
</dbReference>
<evidence type="ECO:0000313" key="13">
    <source>
        <dbReference type="EMBL" id="WTT15241.1"/>
    </source>
</evidence>
<dbReference type="InterPro" id="IPR016039">
    <property type="entry name" value="Thiolase-like"/>
</dbReference>
<dbReference type="CDD" id="cd08956">
    <property type="entry name" value="KR_3_FAS_SDR_x"/>
    <property type="match status" value="1"/>
</dbReference>
<evidence type="ECO:0000256" key="6">
    <source>
        <dbReference type="ARBA" id="ARBA00023268"/>
    </source>
</evidence>
<dbReference type="InterPro" id="IPR049551">
    <property type="entry name" value="PKS_DH_C"/>
</dbReference>
<keyword evidence="3" id="KW-0597">Phosphoprotein</keyword>
<dbReference type="Gene3D" id="3.40.366.10">
    <property type="entry name" value="Malonyl-Coenzyme A Acyl Carrier Protein, domain 2"/>
    <property type="match status" value="2"/>
</dbReference>
<dbReference type="PANTHER" id="PTHR43775">
    <property type="entry name" value="FATTY ACID SYNTHASE"/>
    <property type="match status" value="1"/>
</dbReference>
<dbReference type="Pfam" id="PF00550">
    <property type="entry name" value="PP-binding"/>
    <property type="match status" value="2"/>
</dbReference>
<name>A0AAU1ZS36_9ACTN</name>